<sequence>PKMQADSLLHSGYFHPVLRSWQCTATTFDASNLIYPIFVTDSPDAVEPIPSLPGQARYGVNKLEGMLRPLVEDGLKCVLIFGVPSKVHKDERGSAADAEDTPAIQAIKKICSTFPELLIACDVCLCPYTSHGHCGNVTALGTSRHLWSFPAGCHIVAPSDMMDGRIAAMKAALISNDLGNKVSVMSYSAKFASCFYGPFRDAALSKPAFGDRRCYQLPQAAGVARVFPSQDRDVREGADMLMVKPGMPYLDLVRDVKAR</sequence>
<dbReference type="EC" id="4.2.1.24" evidence="9"/>
<dbReference type="InterPro" id="IPR001731">
    <property type="entry name" value="ALAD"/>
</dbReference>
<comment type="catalytic activity">
    <reaction evidence="8 9">
        <text>2 5-aminolevulinate = porphobilinogen + 2 H2O + H(+)</text>
        <dbReference type="Rhea" id="RHEA:24064"/>
        <dbReference type="ChEBI" id="CHEBI:15377"/>
        <dbReference type="ChEBI" id="CHEBI:15378"/>
        <dbReference type="ChEBI" id="CHEBI:58126"/>
        <dbReference type="ChEBI" id="CHEBI:356416"/>
        <dbReference type="EC" id="4.2.1.24"/>
    </reaction>
</comment>
<reference evidence="11 12" key="1">
    <citation type="submission" date="2014-04" db="EMBL/GenBank/DDBJ databases">
        <title>Genome evolution of avian class.</title>
        <authorList>
            <person name="Zhang G."/>
            <person name="Li C."/>
        </authorList>
    </citation>
    <scope>NUCLEOTIDE SEQUENCE [LARGE SCALE GENOMIC DNA]</scope>
    <source>
        <strain evidence="11">BGI_N329</strain>
    </source>
</reference>
<keyword evidence="5 9" id="KW-0627">Porphyrin biosynthesis</keyword>
<dbReference type="Gene3D" id="3.20.20.70">
    <property type="entry name" value="Aldolase class I"/>
    <property type="match status" value="1"/>
</dbReference>
<dbReference type="GO" id="GO:0005829">
    <property type="term" value="C:cytosol"/>
    <property type="evidence" value="ECO:0007669"/>
    <property type="project" value="TreeGrafter"/>
</dbReference>
<keyword evidence="4 9" id="KW-0456">Lyase</keyword>
<dbReference type="Pfam" id="PF00490">
    <property type="entry name" value="ALAD"/>
    <property type="match status" value="1"/>
</dbReference>
<evidence type="ECO:0000256" key="4">
    <source>
        <dbReference type="ARBA" id="ARBA00023239"/>
    </source>
</evidence>
<comment type="similarity">
    <text evidence="2 10">Belongs to the ALAD family.</text>
</comment>
<comment type="function">
    <text evidence="6">Catalyzes an early step in the biosynthesis of tetrapyrroles. Binds two molecules of 5-aminolevulinate per subunit, each at a distinct site, and catalyzes their condensation to form porphobilinogen.</text>
</comment>
<keyword evidence="3" id="KW-0350">Heme biosynthesis</keyword>
<comment type="subunit">
    <text evidence="7">Homooctamer; active form. Homohexamer; low activity form.</text>
</comment>
<comment type="pathway">
    <text evidence="1">Porphyrin-containing compound metabolism; protoporphyrin-IX biosynthesis; coproporphyrinogen-III from 5-aminolevulinate: step 1/4.</text>
</comment>
<evidence type="ECO:0000256" key="5">
    <source>
        <dbReference type="ARBA" id="ARBA00023244"/>
    </source>
</evidence>
<evidence type="ECO:0000256" key="10">
    <source>
        <dbReference type="RuleBase" id="RU004161"/>
    </source>
</evidence>
<evidence type="ECO:0000256" key="8">
    <source>
        <dbReference type="ARBA" id="ARBA00047651"/>
    </source>
</evidence>
<dbReference type="SMART" id="SM01004">
    <property type="entry name" value="ALAD"/>
    <property type="match status" value="1"/>
</dbReference>
<gene>
    <name evidence="11" type="ORF">N329_05421</name>
</gene>
<evidence type="ECO:0000256" key="1">
    <source>
        <dbReference type="ARBA" id="ARBA00004694"/>
    </source>
</evidence>
<evidence type="ECO:0000313" key="11">
    <source>
        <dbReference type="EMBL" id="KFQ10209.1"/>
    </source>
</evidence>
<dbReference type="AlphaFoldDB" id="A0A091QL51"/>
<dbReference type="EMBL" id="KK664279">
    <property type="protein sequence ID" value="KFQ10209.1"/>
    <property type="molecule type" value="Genomic_DNA"/>
</dbReference>
<dbReference type="InterPro" id="IPR030656">
    <property type="entry name" value="ALAD_AS"/>
</dbReference>
<evidence type="ECO:0000256" key="9">
    <source>
        <dbReference type="RuleBase" id="RU000515"/>
    </source>
</evidence>
<evidence type="ECO:0000256" key="3">
    <source>
        <dbReference type="ARBA" id="ARBA00023133"/>
    </source>
</evidence>
<dbReference type="Proteomes" id="UP000054379">
    <property type="component" value="Unassembled WGS sequence"/>
</dbReference>
<dbReference type="UniPathway" id="UPA00251">
    <property type="reaction ID" value="UER00318"/>
</dbReference>
<dbReference type="GO" id="GO:0006782">
    <property type="term" value="P:protoporphyrinogen IX biosynthetic process"/>
    <property type="evidence" value="ECO:0007669"/>
    <property type="project" value="UniProtKB-UniPathway"/>
</dbReference>
<protein>
    <recommendedName>
        <fullName evidence="9">Delta-aminolevulinic acid dehydratase</fullName>
        <ecNumber evidence="9">4.2.1.24</ecNumber>
    </recommendedName>
</protein>
<dbReference type="InterPro" id="IPR013785">
    <property type="entry name" value="Aldolase_TIM"/>
</dbReference>
<dbReference type="GO" id="GO:0004655">
    <property type="term" value="F:porphobilinogen synthase activity"/>
    <property type="evidence" value="ECO:0007669"/>
    <property type="project" value="UniProtKB-EC"/>
</dbReference>
<evidence type="ECO:0000256" key="2">
    <source>
        <dbReference type="ARBA" id="ARBA00008055"/>
    </source>
</evidence>
<name>A0A091QL51_HALAL</name>
<feature type="non-terminal residue" evidence="11">
    <location>
        <position position="259"/>
    </location>
</feature>
<organism evidence="11 12">
    <name type="scientific">Haliaeetus albicilla</name>
    <name type="common">White-tailed sea-eagle</name>
    <name type="synonym">Falco albicilla</name>
    <dbReference type="NCBI Taxonomy" id="8969"/>
    <lineage>
        <taxon>Eukaryota</taxon>
        <taxon>Metazoa</taxon>
        <taxon>Chordata</taxon>
        <taxon>Craniata</taxon>
        <taxon>Vertebrata</taxon>
        <taxon>Euteleostomi</taxon>
        <taxon>Archelosauria</taxon>
        <taxon>Archosauria</taxon>
        <taxon>Dinosauria</taxon>
        <taxon>Saurischia</taxon>
        <taxon>Theropoda</taxon>
        <taxon>Coelurosauria</taxon>
        <taxon>Aves</taxon>
        <taxon>Neognathae</taxon>
        <taxon>Neoaves</taxon>
        <taxon>Telluraves</taxon>
        <taxon>Accipitrimorphae</taxon>
        <taxon>Accipitriformes</taxon>
        <taxon>Accipitridae</taxon>
        <taxon>Accipitrinae</taxon>
        <taxon>Haliaeetus</taxon>
    </lineage>
</organism>
<dbReference type="PRINTS" id="PR00144">
    <property type="entry name" value="DALDHYDRTASE"/>
</dbReference>
<evidence type="ECO:0000313" key="12">
    <source>
        <dbReference type="Proteomes" id="UP000054379"/>
    </source>
</evidence>
<dbReference type="SUPFAM" id="SSF51569">
    <property type="entry name" value="Aldolase"/>
    <property type="match status" value="1"/>
</dbReference>
<dbReference type="PROSITE" id="PS00169">
    <property type="entry name" value="D_ALA_DEHYDRATASE"/>
    <property type="match status" value="1"/>
</dbReference>
<dbReference type="PANTHER" id="PTHR11458">
    <property type="entry name" value="DELTA-AMINOLEVULINIC ACID DEHYDRATASE"/>
    <property type="match status" value="1"/>
</dbReference>
<evidence type="ECO:0000256" key="6">
    <source>
        <dbReference type="ARBA" id="ARBA00025628"/>
    </source>
</evidence>
<evidence type="ECO:0000256" key="7">
    <source>
        <dbReference type="ARBA" id="ARBA00025861"/>
    </source>
</evidence>
<dbReference type="GO" id="GO:0008270">
    <property type="term" value="F:zinc ion binding"/>
    <property type="evidence" value="ECO:0007669"/>
    <property type="project" value="TreeGrafter"/>
</dbReference>
<dbReference type="PANTHER" id="PTHR11458:SF0">
    <property type="entry name" value="DELTA-AMINOLEVULINIC ACID DEHYDRATASE"/>
    <property type="match status" value="1"/>
</dbReference>
<accession>A0A091QL51</accession>
<feature type="non-terminal residue" evidence="11">
    <location>
        <position position="1"/>
    </location>
</feature>
<proteinExistence type="inferred from homology"/>